<reference evidence="1 2" key="1">
    <citation type="submission" date="2018-03" db="EMBL/GenBank/DDBJ databases">
        <title>Genome sequence of Moorella humiferrea DSM 23265.</title>
        <authorList>
            <person name="Poehlein A."/>
            <person name="Daniel R."/>
        </authorList>
    </citation>
    <scope>NUCLEOTIDE SEQUENCE [LARGE SCALE GENOMIC DNA]</scope>
    <source>
        <strain evidence="1 2">DSM 23265</strain>
    </source>
</reference>
<evidence type="ECO:0000313" key="1">
    <source>
        <dbReference type="EMBL" id="PRR70687.1"/>
    </source>
</evidence>
<dbReference type="Proteomes" id="UP000238415">
    <property type="component" value="Unassembled WGS sequence"/>
</dbReference>
<comment type="caution">
    <text evidence="1">The sequence shown here is derived from an EMBL/GenBank/DDBJ whole genome shotgun (WGS) entry which is preliminary data.</text>
</comment>
<dbReference type="AlphaFoldDB" id="A0A2T0ANU5"/>
<protein>
    <submittedName>
        <fullName evidence="1">Uncharacterized protein</fullName>
    </submittedName>
</protein>
<keyword evidence="2" id="KW-1185">Reference proteome</keyword>
<gene>
    <name evidence="1" type="ORF">MOHU_17940</name>
</gene>
<accession>A0A2T0ANU5</accession>
<organism evidence="1 2">
    <name type="scientific">Neomoorella humiferrea</name>
    <dbReference type="NCBI Taxonomy" id="676965"/>
    <lineage>
        <taxon>Bacteria</taxon>
        <taxon>Bacillati</taxon>
        <taxon>Bacillota</taxon>
        <taxon>Clostridia</taxon>
        <taxon>Neomoorellales</taxon>
        <taxon>Neomoorellaceae</taxon>
        <taxon>Neomoorella</taxon>
    </lineage>
</organism>
<dbReference type="EMBL" id="PVXM01000046">
    <property type="protein sequence ID" value="PRR70687.1"/>
    <property type="molecule type" value="Genomic_DNA"/>
</dbReference>
<sequence length="57" mass="7010">MLDAFFKNYLQNCQLEMDVALCTKIWLRQIYLPELEEKQPELHHFYRPLDILEKMIP</sequence>
<proteinExistence type="predicted"/>
<evidence type="ECO:0000313" key="2">
    <source>
        <dbReference type="Proteomes" id="UP000238415"/>
    </source>
</evidence>
<name>A0A2T0ANU5_9FIRM</name>